<dbReference type="STRING" id="1618550.UT39_C0014G0011"/>
<evidence type="ECO:0000313" key="2">
    <source>
        <dbReference type="EMBL" id="KKR10822.1"/>
    </source>
</evidence>
<sequence>MELPENWNQLSKHERKEFKQNYYRQQQLLQGRKYQIKKYCMIVFITLLVVGGGYWLVKEASKPQPGEFLASLGNKHIENLTDAHEQYNSLPPTSGSHVGGKAQWGVSASPIPDELQLHNLEDGGVMLQYNCMPGVDPQSPATPSAQVQDECKKLVENLRDIVKKYPNKVLMAPYPKLDSRIALTAWTRLDKFSDFDEERIQKFIKAFKGIDHH</sequence>
<keyword evidence="1" id="KW-1133">Transmembrane helix</keyword>
<dbReference type="AlphaFoldDB" id="A0A0G0RAU8"/>
<name>A0A0G0RAU8_9BACT</name>
<reference evidence="2 3" key="1">
    <citation type="journal article" date="2015" name="Nature">
        <title>rRNA introns, odd ribosomes, and small enigmatic genomes across a large radiation of phyla.</title>
        <authorList>
            <person name="Brown C.T."/>
            <person name="Hug L.A."/>
            <person name="Thomas B.C."/>
            <person name="Sharon I."/>
            <person name="Castelle C.J."/>
            <person name="Singh A."/>
            <person name="Wilkins M.J."/>
            <person name="Williams K.H."/>
            <person name="Banfield J.F."/>
        </authorList>
    </citation>
    <scope>NUCLEOTIDE SEQUENCE [LARGE SCALE GENOMIC DNA]</scope>
</reference>
<dbReference type="InterPro" id="IPR021454">
    <property type="entry name" value="DUF3105"/>
</dbReference>
<feature type="transmembrane region" description="Helical" evidence="1">
    <location>
        <begin position="39"/>
        <end position="57"/>
    </location>
</feature>
<evidence type="ECO:0000313" key="3">
    <source>
        <dbReference type="Proteomes" id="UP000034246"/>
    </source>
</evidence>
<accession>A0A0G0RAU8</accession>
<dbReference type="Proteomes" id="UP000034246">
    <property type="component" value="Unassembled WGS sequence"/>
</dbReference>
<gene>
    <name evidence="2" type="ORF">UT39_C0014G0011</name>
</gene>
<proteinExistence type="predicted"/>
<dbReference type="EMBL" id="LBWP01000014">
    <property type="protein sequence ID" value="KKR10822.1"/>
    <property type="molecule type" value="Genomic_DNA"/>
</dbReference>
<dbReference type="Pfam" id="PF11303">
    <property type="entry name" value="DUF3105"/>
    <property type="match status" value="1"/>
</dbReference>
<comment type="caution">
    <text evidence="2">The sequence shown here is derived from an EMBL/GenBank/DDBJ whole genome shotgun (WGS) entry which is preliminary data.</text>
</comment>
<evidence type="ECO:0000256" key="1">
    <source>
        <dbReference type="SAM" id="Phobius"/>
    </source>
</evidence>
<organism evidence="2 3">
    <name type="scientific">Candidatus Woesebacteria bacterium GW2011_GWA1_39_21</name>
    <dbReference type="NCBI Taxonomy" id="1618550"/>
    <lineage>
        <taxon>Bacteria</taxon>
        <taxon>Candidatus Woeseibacteriota</taxon>
    </lineage>
</organism>
<keyword evidence="1" id="KW-0472">Membrane</keyword>
<keyword evidence="1" id="KW-0812">Transmembrane</keyword>
<evidence type="ECO:0008006" key="4">
    <source>
        <dbReference type="Google" id="ProtNLM"/>
    </source>
</evidence>
<protein>
    <recommendedName>
        <fullName evidence="4">DUF3105 domain-containing protein</fullName>
    </recommendedName>
</protein>